<dbReference type="EMBL" id="CM042882">
    <property type="protein sequence ID" value="KAI4379741.1"/>
    <property type="molecule type" value="Genomic_DNA"/>
</dbReference>
<keyword evidence="2" id="KW-1185">Reference proteome</keyword>
<accession>A0ACB9RKX0</accession>
<evidence type="ECO:0000313" key="2">
    <source>
        <dbReference type="Proteomes" id="UP001057402"/>
    </source>
</evidence>
<reference evidence="2" key="1">
    <citation type="journal article" date="2023" name="Front. Plant Sci.">
        <title>Chromosomal-level genome assembly of Melastoma candidum provides insights into trichome evolution.</title>
        <authorList>
            <person name="Zhong Y."/>
            <person name="Wu W."/>
            <person name="Sun C."/>
            <person name="Zou P."/>
            <person name="Liu Y."/>
            <person name="Dai S."/>
            <person name="Zhou R."/>
        </authorList>
    </citation>
    <scope>NUCLEOTIDE SEQUENCE [LARGE SCALE GENOMIC DNA]</scope>
</reference>
<dbReference type="Proteomes" id="UP001057402">
    <property type="component" value="Chromosome 3"/>
</dbReference>
<name>A0ACB9RKX0_9MYRT</name>
<sequence length="308" mass="34275">MSIDQFAMVEELARLVRDNIPSKHLVLAVEEALVNFLREDFGENGILELEPMNPYNRLLLHRLADIFGFAHESVGEGDERHLVFQRCPETSIPSILVSDILWQSNEPETTEIAHQLLRRMDAPTVLITNIPSYQHTYEEREAAYLAARERIFADNIEMNESSSQRPRHVPVVARRMIAHALGQKADTLTKIANGKAEGDSRQSDAHEAVECCPDGDIPLGPGSRGITNRAKDKMTLCQGRMSSHESVEEKLANIRVSQKGRTNGIDSENLKKEHMGAAKRMLAQALGRPTAKPGLPSNDSDSKQSPGR</sequence>
<proteinExistence type="predicted"/>
<protein>
    <submittedName>
        <fullName evidence="1">Uncharacterized protein</fullName>
    </submittedName>
</protein>
<organism evidence="1 2">
    <name type="scientific">Melastoma candidum</name>
    <dbReference type="NCBI Taxonomy" id="119954"/>
    <lineage>
        <taxon>Eukaryota</taxon>
        <taxon>Viridiplantae</taxon>
        <taxon>Streptophyta</taxon>
        <taxon>Embryophyta</taxon>
        <taxon>Tracheophyta</taxon>
        <taxon>Spermatophyta</taxon>
        <taxon>Magnoliopsida</taxon>
        <taxon>eudicotyledons</taxon>
        <taxon>Gunneridae</taxon>
        <taxon>Pentapetalae</taxon>
        <taxon>rosids</taxon>
        <taxon>malvids</taxon>
        <taxon>Myrtales</taxon>
        <taxon>Melastomataceae</taxon>
        <taxon>Melastomatoideae</taxon>
        <taxon>Melastomateae</taxon>
        <taxon>Melastoma</taxon>
    </lineage>
</organism>
<gene>
    <name evidence="1" type="ORF">MLD38_005997</name>
</gene>
<evidence type="ECO:0000313" key="1">
    <source>
        <dbReference type="EMBL" id="KAI4379741.1"/>
    </source>
</evidence>
<comment type="caution">
    <text evidence="1">The sequence shown here is derived from an EMBL/GenBank/DDBJ whole genome shotgun (WGS) entry which is preliminary data.</text>
</comment>